<organism evidence="2 3">
    <name type="scientific">Streptomyces luteosporeus</name>
    <dbReference type="NCBI Taxonomy" id="173856"/>
    <lineage>
        <taxon>Bacteria</taxon>
        <taxon>Bacillati</taxon>
        <taxon>Actinomycetota</taxon>
        <taxon>Actinomycetes</taxon>
        <taxon>Kitasatosporales</taxon>
        <taxon>Streptomycetaceae</taxon>
        <taxon>Streptomyces</taxon>
    </lineage>
</organism>
<keyword evidence="3" id="KW-1185">Reference proteome</keyword>
<name>A0ABN3TM05_9ACTN</name>
<feature type="domain" description="DUF397" evidence="1">
    <location>
        <begin position="48"/>
        <end position="104"/>
    </location>
</feature>
<gene>
    <name evidence="2" type="ORF">GCM10010315_03110</name>
</gene>
<dbReference type="Proteomes" id="UP001500886">
    <property type="component" value="Unassembled WGS sequence"/>
</dbReference>
<dbReference type="Pfam" id="PF04149">
    <property type="entry name" value="DUF397"/>
    <property type="match status" value="2"/>
</dbReference>
<protein>
    <recommendedName>
        <fullName evidence="1">DUF397 domain-containing protein</fullName>
    </recommendedName>
</protein>
<reference evidence="2 3" key="1">
    <citation type="journal article" date="2019" name="Int. J. Syst. Evol. Microbiol.">
        <title>The Global Catalogue of Microorganisms (GCM) 10K type strain sequencing project: providing services to taxonomists for standard genome sequencing and annotation.</title>
        <authorList>
            <consortium name="The Broad Institute Genomics Platform"/>
            <consortium name="The Broad Institute Genome Sequencing Center for Infectious Disease"/>
            <person name="Wu L."/>
            <person name="Ma J."/>
        </authorList>
    </citation>
    <scope>NUCLEOTIDE SEQUENCE [LARGE SCALE GENOMIC DNA]</scope>
    <source>
        <strain evidence="2 3">JCM 4542</strain>
    </source>
</reference>
<sequence length="109" mass="11564">MRADVTHVVWRKSSYSDGQTDCLEVGALWRKSTYSTGQEACLEVGDLWRKSTYSAGQEECVEVADNIPTGPTPAVVPVRDSKNPAGPALLIPVGAWSAFVGALKAGGAR</sequence>
<dbReference type="EMBL" id="BAAASL010000001">
    <property type="protein sequence ID" value="GAA2707807.1"/>
    <property type="molecule type" value="Genomic_DNA"/>
</dbReference>
<evidence type="ECO:0000259" key="1">
    <source>
        <dbReference type="Pfam" id="PF04149"/>
    </source>
</evidence>
<proteinExistence type="predicted"/>
<accession>A0ABN3TM05</accession>
<feature type="domain" description="DUF397" evidence="1">
    <location>
        <begin position="9"/>
        <end position="25"/>
    </location>
</feature>
<evidence type="ECO:0000313" key="2">
    <source>
        <dbReference type="EMBL" id="GAA2707807.1"/>
    </source>
</evidence>
<dbReference type="InterPro" id="IPR007278">
    <property type="entry name" value="DUF397"/>
</dbReference>
<comment type="caution">
    <text evidence="2">The sequence shown here is derived from an EMBL/GenBank/DDBJ whole genome shotgun (WGS) entry which is preliminary data.</text>
</comment>
<evidence type="ECO:0000313" key="3">
    <source>
        <dbReference type="Proteomes" id="UP001500886"/>
    </source>
</evidence>